<accession>A0A7J7K9Q0</accession>
<keyword evidence="3" id="KW-1133">Transmembrane helix</keyword>
<feature type="domain" description="Sushi" evidence="4">
    <location>
        <begin position="352"/>
        <end position="414"/>
    </location>
</feature>
<dbReference type="CDD" id="cd00033">
    <property type="entry name" value="CCP"/>
    <property type="match status" value="1"/>
</dbReference>
<comment type="caution">
    <text evidence="5">The sequence shown here is derived from an EMBL/GenBank/DDBJ whole genome shotgun (WGS) entry which is preliminary data.</text>
</comment>
<sequence>MLSLLLDYVKLYSVTPQHKCTYPKHYWTQVGATRLSAEICGYSSYTNVQCEVLARNDAGDGDVIESNAIRTSCTASTAPRSIDFDSQSTEVDEGRIRLRYIIRWQAPTTVNCGSISHYEMRFPASTSPIITTTSTVTTVYTDGNELVTFWVRAVNNAGLTSEPEIKTITTDIIAPQLAPSSLTLQTTNNVDCILVSWQPPEYLNGPLTSYEVEVCGVTGLEVVQCQVLAKNSGGSSDIATMEILPKCAAPKLPDDLTQFIVAETYTLENSTEERIRLKLEIPTEYLSINCNSLDTLEYRLTPDSAYTANGEYIYNVSVETQLNINVRAVNNGGWESDVAVAVRTDKLIPTLSQCDEPPTVDNAELIGDSDVRLLGLVVTHSCKKGFVKTQGESLICQLVDDAAAWVGEETVCDQSESSGIQGNLVYIVGLGVPLALALLALLIMACTCTCKVSRRKKKKTPTPQLHQMLSSTWVTSPRPSQLTRSLITQLCQGSSR</sequence>
<keyword evidence="2" id="KW-0768">Sushi</keyword>
<evidence type="ECO:0000256" key="1">
    <source>
        <dbReference type="ARBA" id="ARBA00023157"/>
    </source>
</evidence>
<dbReference type="InterPro" id="IPR003961">
    <property type="entry name" value="FN3_dom"/>
</dbReference>
<feature type="transmembrane region" description="Helical" evidence="3">
    <location>
        <begin position="424"/>
        <end position="450"/>
    </location>
</feature>
<evidence type="ECO:0000313" key="5">
    <source>
        <dbReference type="EMBL" id="KAF6034581.1"/>
    </source>
</evidence>
<dbReference type="SUPFAM" id="SSF49265">
    <property type="entry name" value="Fibronectin type III"/>
    <property type="match status" value="1"/>
</dbReference>
<evidence type="ECO:0000313" key="6">
    <source>
        <dbReference type="Proteomes" id="UP000593567"/>
    </source>
</evidence>
<dbReference type="InterPro" id="IPR036116">
    <property type="entry name" value="FN3_sf"/>
</dbReference>
<dbReference type="EMBL" id="VXIV02001041">
    <property type="protein sequence ID" value="KAF6034581.1"/>
    <property type="molecule type" value="Genomic_DNA"/>
</dbReference>
<keyword evidence="3" id="KW-0472">Membrane</keyword>
<dbReference type="InterPro" id="IPR000436">
    <property type="entry name" value="Sushi_SCR_CCP_dom"/>
</dbReference>
<dbReference type="InterPro" id="IPR013783">
    <property type="entry name" value="Ig-like_fold"/>
</dbReference>
<proteinExistence type="predicted"/>
<dbReference type="AlphaFoldDB" id="A0A7J7K9Q0"/>
<evidence type="ECO:0000256" key="3">
    <source>
        <dbReference type="SAM" id="Phobius"/>
    </source>
</evidence>
<dbReference type="GO" id="GO:0016020">
    <property type="term" value="C:membrane"/>
    <property type="evidence" value="ECO:0007669"/>
    <property type="project" value="UniProtKB-SubCell"/>
</dbReference>
<evidence type="ECO:0000259" key="4">
    <source>
        <dbReference type="PROSITE" id="PS50923"/>
    </source>
</evidence>
<organism evidence="5 6">
    <name type="scientific">Bugula neritina</name>
    <name type="common">Brown bryozoan</name>
    <name type="synonym">Sertularia neritina</name>
    <dbReference type="NCBI Taxonomy" id="10212"/>
    <lineage>
        <taxon>Eukaryota</taxon>
        <taxon>Metazoa</taxon>
        <taxon>Spiralia</taxon>
        <taxon>Lophotrochozoa</taxon>
        <taxon>Bryozoa</taxon>
        <taxon>Gymnolaemata</taxon>
        <taxon>Cheilostomatida</taxon>
        <taxon>Flustrina</taxon>
        <taxon>Buguloidea</taxon>
        <taxon>Bugulidae</taxon>
        <taxon>Bugula</taxon>
    </lineage>
</organism>
<dbReference type="PANTHER" id="PTHR46957">
    <property type="entry name" value="CYTOKINE RECEPTOR"/>
    <property type="match status" value="1"/>
</dbReference>
<dbReference type="InterPro" id="IPR035976">
    <property type="entry name" value="Sushi/SCR/CCP_sf"/>
</dbReference>
<comment type="caution">
    <text evidence="2">Lacks conserved residue(s) required for the propagation of feature annotation.</text>
</comment>
<dbReference type="PROSITE" id="PS50923">
    <property type="entry name" value="SUSHI"/>
    <property type="match status" value="1"/>
</dbReference>
<dbReference type="CDD" id="cd00063">
    <property type="entry name" value="FN3"/>
    <property type="match status" value="1"/>
</dbReference>
<dbReference type="Gene3D" id="2.10.70.10">
    <property type="entry name" value="Complement Module, domain 1"/>
    <property type="match status" value="1"/>
</dbReference>
<dbReference type="PANTHER" id="PTHR46957:SF3">
    <property type="entry name" value="CYTOKINE RECEPTOR"/>
    <property type="match status" value="1"/>
</dbReference>
<keyword evidence="1" id="KW-1015">Disulfide bond</keyword>
<protein>
    <recommendedName>
        <fullName evidence="4">Sushi domain-containing protein</fullName>
    </recommendedName>
</protein>
<name>A0A7J7K9Q0_BUGNE</name>
<evidence type="ECO:0000256" key="2">
    <source>
        <dbReference type="PROSITE-ProRule" id="PRU00302"/>
    </source>
</evidence>
<gene>
    <name evidence="5" type="ORF">EB796_007111</name>
</gene>
<dbReference type="Proteomes" id="UP000593567">
    <property type="component" value="Unassembled WGS sequence"/>
</dbReference>
<dbReference type="OrthoDB" id="443915at2759"/>
<dbReference type="InterPro" id="IPR050713">
    <property type="entry name" value="RTP_Phos/Ushers"/>
</dbReference>
<keyword evidence="6" id="KW-1185">Reference proteome</keyword>
<reference evidence="5" key="1">
    <citation type="submission" date="2020-06" db="EMBL/GenBank/DDBJ databases">
        <title>Draft genome of Bugula neritina, a colonial animal packing powerful symbionts and potential medicines.</title>
        <authorList>
            <person name="Rayko M."/>
        </authorList>
    </citation>
    <scope>NUCLEOTIDE SEQUENCE [LARGE SCALE GENOMIC DNA]</scope>
    <source>
        <strain evidence="5">Kwan_BN1</strain>
    </source>
</reference>
<dbReference type="Gene3D" id="2.60.40.10">
    <property type="entry name" value="Immunoglobulins"/>
    <property type="match status" value="1"/>
</dbReference>
<dbReference type="SUPFAM" id="SSF57535">
    <property type="entry name" value="Complement control module/SCR domain"/>
    <property type="match status" value="1"/>
</dbReference>
<keyword evidence="3" id="KW-0812">Transmembrane</keyword>
<dbReference type="SMART" id="SM00032">
    <property type="entry name" value="CCP"/>
    <property type="match status" value="1"/>
</dbReference>